<evidence type="ECO:0000313" key="2">
    <source>
        <dbReference type="Proteomes" id="UP000033562"/>
    </source>
</evidence>
<evidence type="ECO:0000313" key="1">
    <source>
        <dbReference type="EMBL" id="KJV68865.1"/>
    </source>
</evidence>
<dbReference type="OrthoDB" id="7162383at2"/>
<reference evidence="1 2" key="1">
    <citation type="submission" date="2015-02" db="EMBL/GenBank/DDBJ databases">
        <title>Genome Sequencing of Rickettsiales.</title>
        <authorList>
            <person name="Daugherty S.C."/>
            <person name="Su Q."/>
            <person name="Abolude K."/>
            <person name="Beier-Sexton M."/>
            <person name="Carlyon J.A."/>
            <person name="Carter R."/>
            <person name="Day N.P."/>
            <person name="Dumler S.J."/>
            <person name="Dyachenko V."/>
            <person name="Godinez A."/>
            <person name="Kurtti T.J."/>
            <person name="Lichay M."/>
            <person name="Mullins K.E."/>
            <person name="Ott S."/>
            <person name="Pappas-Brown V."/>
            <person name="Paris D.H."/>
            <person name="Patel P."/>
            <person name="Richards A.L."/>
            <person name="Sadzewicz L."/>
            <person name="Sears K."/>
            <person name="Seidman D."/>
            <person name="Sengamalay N."/>
            <person name="Stenos J."/>
            <person name="Tallon L.J."/>
            <person name="Vincent G."/>
            <person name="Fraser C.M."/>
            <person name="Munderloh U."/>
            <person name="Dunning-Hotopp J.C."/>
        </authorList>
    </citation>
    <scope>NUCLEOTIDE SEQUENCE [LARGE SCALE GENOMIC DNA]</scope>
    <source>
        <strain evidence="1 2">RAC413</strain>
    </source>
</reference>
<dbReference type="RefSeq" id="WP_045808702.1">
    <property type="nucleotide sequence ID" value="NZ_LANX01000001.1"/>
</dbReference>
<dbReference type="Proteomes" id="UP000033562">
    <property type="component" value="Unassembled WGS sequence"/>
</dbReference>
<proteinExistence type="predicted"/>
<name>A0A0F3NLE8_9RICK</name>
<protein>
    <submittedName>
        <fullName evidence="1">Uncharacterized protein</fullName>
    </submittedName>
</protein>
<organism evidence="1 2">
    <name type="scientific">Candidatus Neoehrlichia procyonis str. RAC413</name>
    <dbReference type="NCBI Taxonomy" id="1359163"/>
    <lineage>
        <taxon>Bacteria</taxon>
        <taxon>Pseudomonadati</taxon>
        <taxon>Pseudomonadota</taxon>
        <taxon>Alphaproteobacteria</taxon>
        <taxon>Rickettsiales</taxon>
        <taxon>Anaplasmataceae</taxon>
        <taxon>Candidatus Neoehrlichia</taxon>
    </lineage>
</organism>
<dbReference type="EMBL" id="LANX01000001">
    <property type="protein sequence ID" value="KJV68865.1"/>
    <property type="molecule type" value="Genomic_DNA"/>
</dbReference>
<gene>
    <name evidence="1" type="ORF">NLO413_0233</name>
</gene>
<sequence>MKNAKNIIRYTLSYLNNNKAYVAAFKKNVVKAFELNLIKEDQFNYMNNYAAQLIMQIELYENLFSDIKKNYHLN</sequence>
<accession>A0A0F3NLE8</accession>
<dbReference type="STRING" id="1359163.NLO413_0233"/>
<keyword evidence="2" id="KW-1185">Reference proteome</keyword>
<comment type="caution">
    <text evidence="1">The sequence shown here is derived from an EMBL/GenBank/DDBJ whole genome shotgun (WGS) entry which is preliminary data.</text>
</comment>
<dbReference type="AlphaFoldDB" id="A0A0F3NLE8"/>